<evidence type="ECO:0000313" key="3">
    <source>
        <dbReference type="WBParaSite" id="NBR_0000635601-mRNA-1"/>
    </source>
</evidence>
<dbReference type="AlphaFoldDB" id="A0A0N4XUG9"/>
<protein>
    <submittedName>
        <fullName evidence="3">MADF domain-containing protein</fullName>
    </submittedName>
</protein>
<dbReference type="Proteomes" id="UP000271162">
    <property type="component" value="Unassembled WGS sequence"/>
</dbReference>
<evidence type="ECO:0000313" key="2">
    <source>
        <dbReference type="Proteomes" id="UP000271162"/>
    </source>
</evidence>
<sequence length="262" mass="29730">MNTSLNLLVLEQQPHVIKLEEMRNTQKTMERGFKKRGKSIGSSQDSDVEECASILSKKEKSEILPLDLWTDAHRFTLINEVMELPALSDIRLPSYKLKQNDFLWPKVVQAASTNKQWKNPRDTFVKKNRTLQTMQTGSSTDQLQVQRKLFNAMQFLLGTMDILHNLLVDSIGGQLVAERYGTDDAFEHQDVVGQEGNVQTEAKRARDARSTLVVGVVRKLMQVFNLKLQNNISQLEGVLITQNKNHRSVHISGGVTLSDLFL</sequence>
<dbReference type="WBParaSite" id="NBR_0000635601-mRNA-1">
    <property type="protein sequence ID" value="NBR_0000635601-mRNA-1"/>
    <property type="gene ID" value="NBR_0000635601"/>
</dbReference>
<evidence type="ECO:0000313" key="1">
    <source>
        <dbReference type="EMBL" id="VDL69946.1"/>
    </source>
</evidence>
<gene>
    <name evidence="1" type="ORF">NBR_LOCUS6357</name>
</gene>
<proteinExistence type="predicted"/>
<keyword evidence="2" id="KW-1185">Reference proteome</keyword>
<name>A0A0N4XUG9_NIPBR</name>
<organism evidence="3">
    <name type="scientific">Nippostrongylus brasiliensis</name>
    <name type="common">Rat hookworm</name>
    <dbReference type="NCBI Taxonomy" id="27835"/>
    <lineage>
        <taxon>Eukaryota</taxon>
        <taxon>Metazoa</taxon>
        <taxon>Ecdysozoa</taxon>
        <taxon>Nematoda</taxon>
        <taxon>Chromadorea</taxon>
        <taxon>Rhabditida</taxon>
        <taxon>Rhabditina</taxon>
        <taxon>Rhabditomorpha</taxon>
        <taxon>Strongyloidea</taxon>
        <taxon>Heligmosomidae</taxon>
        <taxon>Nippostrongylus</taxon>
    </lineage>
</organism>
<accession>A0A0N4XUG9</accession>
<dbReference type="EMBL" id="UYSL01019795">
    <property type="protein sequence ID" value="VDL69946.1"/>
    <property type="molecule type" value="Genomic_DNA"/>
</dbReference>
<reference evidence="1 2" key="2">
    <citation type="submission" date="2018-11" db="EMBL/GenBank/DDBJ databases">
        <authorList>
            <consortium name="Pathogen Informatics"/>
        </authorList>
    </citation>
    <scope>NUCLEOTIDE SEQUENCE [LARGE SCALE GENOMIC DNA]</scope>
</reference>
<reference evidence="3" key="1">
    <citation type="submission" date="2017-02" db="UniProtKB">
        <authorList>
            <consortium name="WormBaseParasite"/>
        </authorList>
    </citation>
    <scope>IDENTIFICATION</scope>
</reference>